<evidence type="ECO:0000313" key="4">
    <source>
        <dbReference type="EMBL" id="ARP97287.1"/>
    </source>
</evidence>
<dbReference type="STRING" id="463040.CAL15_04700"/>
<dbReference type="RefSeq" id="WP_086080929.1">
    <property type="nucleotide sequence ID" value="NZ_CP021111.1"/>
</dbReference>
<reference evidence="4 5" key="1">
    <citation type="submission" date="2017-05" db="EMBL/GenBank/DDBJ databases">
        <title>Complete and WGS of Bordetella genogroups.</title>
        <authorList>
            <person name="Spilker T."/>
            <person name="LiPuma J."/>
        </authorList>
    </citation>
    <scope>NUCLEOTIDE SEQUENCE [LARGE SCALE GENOMIC DNA]</scope>
    <source>
        <strain evidence="4 5">AU7206</strain>
    </source>
</reference>
<keyword evidence="1" id="KW-0479">Metal-binding</keyword>
<feature type="transmembrane region" description="Helical" evidence="2">
    <location>
        <begin position="58"/>
        <end position="76"/>
    </location>
</feature>
<dbReference type="InterPro" id="IPR036681">
    <property type="entry name" value="PgpA-like_sf"/>
</dbReference>
<dbReference type="SUPFAM" id="SSF101307">
    <property type="entry name" value="YutG-like"/>
    <property type="match status" value="1"/>
</dbReference>
<keyword evidence="1" id="KW-1208">Phospholipid metabolism</keyword>
<dbReference type="UniPathway" id="UPA00084">
    <property type="reaction ID" value="UER00504"/>
</dbReference>
<keyword evidence="1" id="KW-0997">Cell inner membrane</keyword>
<dbReference type="OrthoDB" id="9804091at2"/>
<keyword evidence="1 2" id="KW-0812">Transmembrane</keyword>
<accession>A0A1W6ZJ46</accession>
<feature type="domain" description="YutG/PgpA" evidence="3">
    <location>
        <begin position="24"/>
        <end position="161"/>
    </location>
</feature>
<comment type="subcellular location">
    <subcellularLocation>
        <location evidence="1">Cell inner membrane</location>
        <topology evidence="1">Multi-pass membrane protein</topology>
    </subcellularLocation>
</comment>
<protein>
    <recommendedName>
        <fullName evidence="1">Phosphatidylglycerophosphatase A</fullName>
        <ecNumber evidence="1">3.1.3.27</ecNumber>
    </recommendedName>
    <alternativeName>
        <fullName evidence="1">Phosphatidylglycerolphosphate phosphatase A</fullName>
    </alternativeName>
</protein>
<dbReference type="PIRSF" id="PIRSF006162">
    <property type="entry name" value="PgpA"/>
    <property type="match status" value="1"/>
</dbReference>
<dbReference type="PANTHER" id="PTHR36305:SF1">
    <property type="entry name" value="PHOSPHATIDYLGLYCEROPHOSPHATASE A"/>
    <property type="match status" value="1"/>
</dbReference>
<feature type="transmembrane region" description="Helical" evidence="2">
    <location>
        <begin position="97"/>
        <end position="122"/>
    </location>
</feature>
<dbReference type="KEGG" id="bgm:CAL15_04700"/>
<keyword evidence="1" id="KW-0595">Phospholipid degradation</keyword>
<evidence type="ECO:0000313" key="5">
    <source>
        <dbReference type="Proteomes" id="UP000194161"/>
    </source>
</evidence>
<evidence type="ECO:0000256" key="1">
    <source>
        <dbReference type="PIRNR" id="PIRNR006162"/>
    </source>
</evidence>
<dbReference type="GO" id="GO:0006655">
    <property type="term" value="P:phosphatidylglycerol biosynthetic process"/>
    <property type="evidence" value="ECO:0007669"/>
    <property type="project" value="UniProtKB-UniPathway"/>
</dbReference>
<keyword evidence="1" id="KW-0442">Lipid degradation</keyword>
<keyword evidence="2" id="KW-1133">Transmembrane helix</keyword>
<feature type="transmembrane region" description="Helical" evidence="2">
    <location>
        <begin position="21"/>
        <end position="46"/>
    </location>
</feature>
<comment type="cofactor">
    <cofactor evidence="1">
        <name>Mg(2+)</name>
        <dbReference type="ChEBI" id="CHEBI:18420"/>
    </cofactor>
</comment>
<dbReference type="Pfam" id="PF04608">
    <property type="entry name" value="PgpA"/>
    <property type="match status" value="1"/>
</dbReference>
<gene>
    <name evidence="4" type="ORF">CAL15_04700</name>
</gene>
<name>A0A1W6ZJ46_9BORD</name>
<evidence type="ECO:0000259" key="3">
    <source>
        <dbReference type="Pfam" id="PF04608"/>
    </source>
</evidence>
<dbReference type="EMBL" id="CP021111">
    <property type="protein sequence ID" value="ARP97287.1"/>
    <property type="molecule type" value="Genomic_DNA"/>
</dbReference>
<keyword evidence="1" id="KW-0443">Lipid metabolism</keyword>
<dbReference type="InterPro" id="IPR007686">
    <property type="entry name" value="YutG/PgpA"/>
</dbReference>
<organism evidence="4 5">
    <name type="scientific">Bordetella genomosp. 13</name>
    <dbReference type="NCBI Taxonomy" id="463040"/>
    <lineage>
        <taxon>Bacteria</taxon>
        <taxon>Pseudomonadati</taxon>
        <taxon>Pseudomonadota</taxon>
        <taxon>Betaproteobacteria</taxon>
        <taxon>Burkholderiales</taxon>
        <taxon>Alcaligenaceae</taxon>
        <taxon>Bordetella</taxon>
    </lineage>
</organism>
<dbReference type="AlphaFoldDB" id="A0A1W6ZJ46"/>
<proteinExistence type="predicted"/>
<dbReference type="InterPro" id="IPR026037">
    <property type="entry name" value="PgpA"/>
</dbReference>
<comment type="function">
    <text evidence="1">Lipid phosphatase which dephosphorylates phosphatidylglycerophosphate (PGP) to phosphatidylglycerol (PG).</text>
</comment>
<keyword evidence="1" id="KW-1003">Cell membrane</keyword>
<dbReference type="GO" id="GO:0005886">
    <property type="term" value="C:plasma membrane"/>
    <property type="evidence" value="ECO:0007669"/>
    <property type="project" value="UniProtKB-SubCell"/>
</dbReference>
<dbReference type="CDD" id="cd06971">
    <property type="entry name" value="PgpA"/>
    <property type="match status" value="1"/>
</dbReference>
<dbReference type="PANTHER" id="PTHR36305">
    <property type="entry name" value="PHOSPHATIDYLGLYCEROPHOSPHATASE A"/>
    <property type="match status" value="1"/>
</dbReference>
<feature type="transmembrane region" description="Helical" evidence="2">
    <location>
        <begin position="148"/>
        <end position="166"/>
    </location>
</feature>
<keyword evidence="1" id="KW-0460">Magnesium</keyword>
<sequence length="168" mass="18602">MRARARVAYPSWRWVRADPGRLLVFGFGSGLIRPGSGTWGTLLAWVMWAVAAPMAPDLALGLFLLAAFAYGCWACGRVGREMGVDDHVGMVWDEMVAFWLVLWLTPQTLEAQATAFVLFRFFDTVKPPPIRYFDAHLKGGFGAMWDDLLAAAYSLLIMAVVVRIGVFG</sequence>
<comment type="catalytic activity">
    <reaction evidence="1">
        <text>a 1,2-diacyl-sn-glycero-3-phospho-(1'-sn-glycero-3'-phosphate) + H2O = a 1,2-diacyl-sn-glycero-3-phospho-(1'-sn-glycerol) + phosphate</text>
        <dbReference type="Rhea" id="RHEA:33751"/>
        <dbReference type="ChEBI" id="CHEBI:15377"/>
        <dbReference type="ChEBI" id="CHEBI:43474"/>
        <dbReference type="ChEBI" id="CHEBI:60110"/>
        <dbReference type="ChEBI" id="CHEBI:64716"/>
        <dbReference type="EC" id="3.1.3.27"/>
    </reaction>
</comment>
<dbReference type="Proteomes" id="UP000194161">
    <property type="component" value="Chromosome"/>
</dbReference>
<dbReference type="EC" id="3.1.3.27" evidence="1"/>
<comment type="pathway">
    <text evidence="1">Phospholipid metabolism; phosphatidylglycerol biosynthesis; phosphatidylglycerol from CDP-diacylglycerol: step 2/2.</text>
</comment>
<dbReference type="GO" id="GO:0046872">
    <property type="term" value="F:metal ion binding"/>
    <property type="evidence" value="ECO:0007669"/>
    <property type="project" value="UniProtKB-KW"/>
</dbReference>
<dbReference type="GO" id="GO:0008962">
    <property type="term" value="F:phosphatidylglycerophosphatase activity"/>
    <property type="evidence" value="ECO:0007669"/>
    <property type="project" value="UniProtKB-EC"/>
</dbReference>
<keyword evidence="1" id="KW-0378">Hydrolase</keyword>
<dbReference type="GO" id="GO:0009395">
    <property type="term" value="P:phospholipid catabolic process"/>
    <property type="evidence" value="ECO:0007669"/>
    <property type="project" value="UniProtKB-KW"/>
</dbReference>
<keyword evidence="5" id="KW-1185">Reference proteome</keyword>
<keyword evidence="1 2" id="KW-0472">Membrane</keyword>
<evidence type="ECO:0000256" key="2">
    <source>
        <dbReference type="SAM" id="Phobius"/>
    </source>
</evidence>